<dbReference type="EMBL" id="CAJOBJ010088188">
    <property type="protein sequence ID" value="CAF4529757.1"/>
    <property type="molecule type" value="Genomic_DNA"/>
</dbReference>
<dbReference type="AlphaFoldDB" id="A0A8S2Y425"/>
<dbReference type="Proteomes" id="UP000681720">
    <property type="component" value="Unassembled WGS sequence"/>
</dbReference>
<dbReference type="GO" id="GO:0005829">
    <property type="term" value="C:cytosol"/>
    <property type="evidence" value="ECO:0007669"/>
    <property type="project" value="TreeGrafter"/>
</dbReference>
<evidence type="ECO:0000313" key="3">
    <source>
        <dbReference type="Proteomes" id="UP000681720"/>
    </source>
</evidence>
<feature type="domain" description="Hydantoinase B/oxoprolinase" evidence="1">
    <location>
        <begin position="2"/>
        <end position="102"/>
    </location>
</feature>
<dbReference type="PANTHER" id="PTHR11365:SF2">
    <property type="entry name" value="5-OXOPROLINASE"/>
    <property type="match status" value="1"/>
</dbReference>
<organism evidence="2 3">
    <name type="scientific">Rotaria magnacalcarata</name>
    <dbReference type="NCBI Taxonomy" id="392030"/>
    <lineage>
        <taxon>Eukaryota</taxon>
        <taxon>Metazoa</taxon>
        <taxon>Spiralia</taxon>
        <taxon>Gnathifera</taxon>
        <taxon>Rotifera</taxon>
        <taxon>Eurotatoria</taxon>
        <taxon>Bdelloidea</taxon>
        <taxon>Philodinida</taxon>
        <taxon>Philodinidae</taxon>
        <taxon>Rotaria</taxon>
    </lineage>
</organism>
<comment type="caution">
    <text evidence="2">The sequence shown here is derived from an EMBL/GenBank/DDBJ whole genome shotgun (WGS) entry which is preliminary data.</text>
</comment>
<sequence length="135" mass="14885">SFPVVLLKFCLRPSSGGKGQFQGGDGVDRRILFRRSMTLSILTERRVYQPYGLYGGENGQCGKNLLKRVDGRLINLGGKCSVPMEPGDTFILLTPGGGGYGKVHDEQVNDSERTEFQTFTERGSLFDYKLTQEGA</sequence>
<dbReference type="GO" id="GO:0017168">
    <property type="term" value="F:5-oxoprolinase (ATP-hydrolyzing) activity"/>
    <property type="evidence" value="ECO:0007669"/>
    <property type="project" value="TreeGrafter"/>
</dbReference>
<dbReference type="Pfam" id="PF02538">
    <property type="entry name" value="Hydantoinase_B"/>
    <property type="match status" value="1"/>
</dbReference>
<dbReference type="GO" id="GO:0006749">
    <property type="term" value="P:glutathione metabolic process"/>
    <property type="evidence" value="ECO:0007669"/>
    <property type="project" value="TreeGrafter"/>
</dbReference>
<evidence type="ECO:0000313" key="2">
    <source>
        <dbReference type="EMBL" id="CAF4529757.1"/>
    </source>
</evidence>
<dbReference type="InterPro" id="IPR045079">
    <property type="entry name" value="Oxoprolinase-like"/>
</dbReference>
<protein>
    <recommendedName>
        <fullName evidence="1">Hydantoinase B/oxoprolinase domain-containing protein</fullName>
    </recommendedName>
</protein>
<accession>A0A8S2Y425</accession>
<proteinExistence type="predicted"/>
<name>A0A8S2Y425_9BILA</name>
<gene>
    <name evidence="2" type="ORF">GIL414_LOCUS35968</name>
</gene>
<dbReference type="InterPro" id="IPR003692">
    <property type="entry name" value="Hydantoinase_B"/>
</dbReference>
<dbReference type="PANTHER" id="PTHR11365">
    <property type="entry name" value="5-OXOPROLINASE RELATED"/>
    <property type="match status" value="1"/>
</dbReference>
<feature type="non-terminal residue" evidence="2">
    <location>
        <position position="135"/>
    </location>
</feature>
<evidence type="ECO:0000259" key="1">
    <source>
        <dbReference type="Pfam" id="PF02538"/>
    </source>
</evidence>
<reference evidence="2" key="1">
    <citation type="submission" date="2021-02" db="EMBL/GenBank/DDBJ databases">
        <authorList>
            <person name="Nowell W R."/>
        </authorList>
    </citation>
    <scope>NUCLEOTIDE SEQUENCE</scope>
</reference>